<name>A0A565CT93_9BRAS</name>
<keyword evidence="3" id="KW-1185">Reference proteome</keyword>
<gene>
    <name evidence="2" type="ORF">ANE_LOCUS27178</name>
</gene>
<dbReference type="EMBL" id="CABITT030000008">
    <property type="protein sequence ID" value="VVB16734.1"/>
    <property type="molecule type" value="Genomic_DNA"/>
</dbReference>
<reference evidence="2" key="1">
    <citation type="submission" date="2019-07" db="EMBL/GenBank/DDBJ databases">
        <authorList>
            <person name="Dittberner H."/>
        </authorList>
    </citation>
    <scope>NUCLEOTIDE SEQUENCE [LARGE SCALE GENOMIC DNA]</scope>
</reference>
<evidence type="ECO:0000313" key="3">
    <source>
        <dbReference type="Proteomes" id="UP000489600"/>
    </source>
</evidence>
<organism evidence="2 3">
    <name type="scientific">Arabis nemorensis</name>
    <dbReference type="NCBI Taxonomy" id="586526"/>
    <lineage>
        <taxon>Eukaryota</taxon>
        <taxon>Viridiplantae</taxon>
        <taxon>Streptophyta</taxon>
        <taxon>Embryophyta</taxon>
        <taxon>Tracheophyta</taxon>
        <taxon>Spermatophyta</taxon>
        <taxon>Magnoliopsida</taxon>
        <taxon>eudicotyledons</taxon>
        <taxon>Gunneridae</taxon>
        <taxon>Pentapetalae</taxon>
        <taxon>rosids</taxon>
        <taxon>malvids</taxon>
        <taxon>Brassicales</taxon>
        <taxon>Brassicaceae</taxon>
        <taxon>Arabideae</taxon>
        <taxon>Arabis</taxon>
    </lineage>
</organism>
<sequence length="98" mass="11024">MNNKNILQRELPKTQDDEIKKGNYNGLNNQDGHMASLSATTLLQKAAQMGSSSDSNISTMFELMTSSISNNTMLNSNRFKPKNNEQELTKDFLGVEYF</sequence>
<accession>A0A565CT93</accession>
<dbReference type="Proteomes" id="UP000489600">
    <property type="component" value="Unassembled WGS sequence"/>
</dbReference>
<protein>
    <submittedName>
        <fullName evidence="2">Uncharacterized protein</fullName>
    </submittedName>
</protein>
<feature type="region of interest" description="Disordered" evidence="1">
    <location>
        <begin position="1"/>
        <end position="31"/>
    </location>
</feature>
<proteinExistence type="predicted"/>
<evidence type="ECO:0000256" key="1">
    <source>
        <dbReference type="SAM" id="MobiDB-lite"/>
    </source>
</evidence>
<evidence type="ECO:0000313" key="2">
    <source>
        <dbReference type="EMBL" id="VVB16734.1"/>
    </source>
</evidence>
<feature type="compositionally biased region" description="Basic and acidic residues" evidence="1">
    <location>
        <begin position="10"/>
        <end position="21"/>
    </location>
</feature>
<dbReference type="AlphaFoldDB" id="A0A565CT93"/>
<comment type="caution">
    <text evidence="2">The sequence shown here is derived from an EMBL/GenBank/DDBJ whole genome shotgun (WGS) entry which is preliminary data.</text>
</comment>